<feature type="transmembrane region" description="Helical" evidence="6">
    <location>
        <begin position="171"/>
        <end position="189"/>
    </location>
</feature>
<feature type="transmembrane region" description="Helical" evidence="6">
    <location>
        <begin position="141"/>
        <end position="159"/>
    </location>
</feature>
<gene>
    <name evidence="7" type="ORF">SAMN05192565_105169</name>
</gene>
<evidence type="ECO:0000256" key="6">
    <source>
        <dbReference type="SAM" id="Phobius"/>
    </source>
</evidence>
<keyword evidence="5 6" id="KW-0472">Membrane</keyword>
<feature type="transmembrane region" description="Helical" evidence="6">
    <location>
        <begin position="386"/>
        <end position="406"/>
    </location>
</feature>
<feature type="transmembrane region" description="Helical" evidence="6">
    <location>
        <begin position="12"/>
        <end position="32"/>
    </location>
</feature>
<evidence type="ECO:0000313" key="8">
    <source>
        <dbReference type="Proteomes" id="UP000199229"/>
    </source>
</evidence>
<comment type="subcellular location">
    <subcellularLocation>
        <location evidence="1">Cell membrane</location>
        <topology evidence="1">Multi-pass membrane protein</topology>
    </subcellularLocation>
</comment>
<dbReference type="Proteomes" id="UP000199229">
    <property type="component" value="Unassembled WGS sequence"/>
</dbReference>
<feature type="transmembrane region" description="Helical" evidence="6">
    <location>
        <begin position="325"/>
        <end position="347"/>
    </location>
</feature>
<evidence type="ECO:0000256" key="2">
    <source>
        <dbReference type="ARBA" id="ARBA00022475"/>
    </source>
</evidence>
<dbReference type="PANTHER" id="PTHR30250">
    <property type="entry name" value="PST FAMILY PREDICTED COLANIC ACID TRANSPORTER"/>
    <property type="match status" value="1"/>
</dbReference>
<dbReference type="GO" id="GO:0005886">
    <property type="term" value="C:plasma membrane"/>
    <property type="evidence" value="ECO:0007669"/>
    <property type="project" value="UniProtKB-SubCell"/>
</dbReference>
<dbReference type="PANTHER" id="PTHR30250:SF11">
    <property type="entry name" value="O-ANTIGEN TRANSPORTER-RELATED"/>
    <property type="match status" value="1"/>
</dbReference>
<evidence type="ECO:0000256" key="5">
    <source>
        <dbReference type="ARBA" id="ARBA00023136"/>
    </source>
</evidence>
<feature type="transmembrane region" description="Helical" evidence="6">
    <location>
        <begin position="359"/>
        <end position="380"/>
    </location>
</feature>
<keyword evidence="2" id="KW-1003">Cell membrane</keyword>
<proteinExistence type="predicted"/>
<reference evidence="8" key="1">
    <citation type="submission" date="2016-10" db="EMBL/GenBank/DDBJ databases">
        <authorList>
            <person name="Varghese N."/>
            <person name="Submissions S."/>
        </authorList>
    </citation>
    <scope>NUCLEOTIDE SEQUENCE [LARGE SCALE GENOMIC DNA]</scope>
    <source>
        <strain evidence="8">Gh-105</strain>
    </source>
</reference>
<sequence length="430" mass="45268">MNALIRFVRRFVLMLGGEVAQSAFHFGLNIVLARTMSPHDYGRFAIVFLVGGLALTYVRALAGVPAGIFIPGRAGRRTARGFEVSFGSAATLLSGTMGLGVGVTLWAASDIAPLAAGLFVGTWSLRSYVRGVLLTRRLPLASGLGDMVFALSGTAFTAWLMRGAETVDLDAVLTALAVANALGLVASLLALRQPVRVSFGRGTRRRYRALWPSLSWSLVGTTTANLQGQGQSLLVAFLAGPAAYAPIAATFVLFAPLRLTASALINLVQPDIAGHLAAGRIDGAKRVALRCVGLMAASSVAYGGLVLGFLPFIENRLFADRFTGAPMALIALCVWTIVGVSLLHAPLRVLLEMRQAFRKLATVAGISALAGGIVVVVLLLVTAPVWSLLGVLLSECVVLAYCAVILRPWRRAETPGATFRAGDRLPLPNP</sequence>
<organism evidence="7 8">
    <name type="scientific">Methylobacterium gossipiicola</name>
    <dbReference type="NCBI Taxonomy" id="582675"/>
    <lineage>
        <taxon>Bacteria</taxon>
        <taxon>Pseudomonadati</taxon>
        <taxon>Pseudomonadota</taxon>
        <taxon>Alphaproteobacteria</taxon>
        <taxon>Hyphomicrobiales</taxon>
        <taxon>Methylobacteriaceae</taxon>
        <taxon>Methylobacterium</taxon>
    </lineage>
</organism>
<name>A0A1I2SSI8_9HYPH</name>
<keyword evidence="3 6" id="KW-0812">Transmembrane</keyword>
<evidence type="ECO:0000256" key="1">
    <source>
        <dbReference type="ARBA" id="ARBA00004651"/>
    </source>
</evidence>
<feature type="transmembrane region" description="Helical" evidence="6">
    <location>
        <begin position="82"/>
        <end position="105"/>
    </location>
</feature>
<evidence type="ECO:0000256" key="3">
    <source>
        <dbReference type="ARBA" id="ARBA00022692"/>
    </source>
</evidence>
<dbReference type="RefSeq" id="WP_177232335.1">
    <property type="nucleotide sequence ID" value="NZ_FOPM01000005.1"/>
</dbReference>
<keyword evidence="8" id="KW-1185">Reference proteome</keyword>
<evidence type="ECO:0000256" key="4">
    <source>
        <dbReference type="ARBA" id="ARBA00022989"/>
    </source>
</evidence>
<evidence type="ECO:0000313" key="7">
    <source>
        <dbReference type="EMBL" id="SFG55513.1"/>
    </source>
</evidence>
<keyword evidence="4 6" id="KW-1133">Transmembrane helix</keyword>
<dbReference type="AlphaFoldDB" id="A0A1I2SSI8"/>
<feature type="transmembrane region" description="Helical" evidence="6">
    <location>
        <begin position="44"/>
        <end position="70"/>
    </location>
</feature>
<feature type="transmembrane region" description="Helical" evidence="6">
    <location>
        <begin position="287"/>
        <end position="313"/>
    </location>
</feature>
<dbReference type="InterPro" id="IPR050833">
    <property type="entry name" value="Poly_Biosynth_Transport"/>
</dbReference>
<feature type="transmembrane region" description="Helical" evidence="6">
    <location>
        <begin position="111"/>
        <end position="129"/>
    </location>
</feature>
<dbReference type="STRING" id="582675.SAMN05192565_105169"/>
<accession>A0A1I2SSI8</accession>
<feature type="transmembrane region" description="Helical" evidence="6">
    <location>
        <begin position="233"/>
        <end position="255"/>
    </location>
</feature>
<protein>
    <submittedName>
        <fullName evidence="7">Membrane protein involved in the export of O-antigen and teichoic acid</fullName>
    </submittedName>
</protein>
<feature type="transmembrane region" description="Helical" evidence="6">
    <location>
        <begin position="209"/>
        <end position="227"/>
    </location>
</feature>
<dbReference type="EMBL" id="FOPM01000005">
    <property type="protein sequence ID" value="SFG55513.1"/>
    <property type="molecule type" value="Genomic_DNA"/>
</dbReference>